<dbReference type="GO" id="GO:0016485">
    <property type="term" value="P:protein processing"/>
    <property type="evidence" value="ECO:0007669"/>
    <property type="project" value="TreeGrafter"/>
</dbReference>
<dbReference type="GO" id="GO:0005886">
    <property type="term" value="C:plasma membrane"/>
    <property type="evidence" value="ECO:0007669"/>
    <property type="project" value="TreeGrafter"/>
</dbReference>
<gene>
    <name evidence="2" type="ORF">PMAYCL1PPCAC_27234</name>
</gene>
<sequence>LIQPFITYHVLGHELYHSLFGGGGPALDALYAHRGECIMNHYQRTCSKFAIGACTSGKHTFYEDSPDVESNRLLYRLLREWYSDKQLEAEIEGLDTTLEQAYFYYVASTWCEKTVERTAEKAQKDRHSAKNVRINGGFSLMPEFSAAFGCKEGDPMFMKKEDSCYVFGPDSA</sequence>
<dbReference type="Pfam" id="PF01431">
    <property type="entry name" value="Peptidase_M13"/>
    <property type="match status" value="1"/>
</dbReference>
<dbReference type="SUPFAM" id="SSF55486">
    <property type="entry name" value="Metalloproteases ('zincins'), catalytic domain"/>
    <property type="match status" value="1"/>
</dbReference>
<comment type="caution">
    <text evidence="2">The sequence shown here is derived from an EMBL/GenBank/DDBJ whole genome shotgun (WGS) entry which is preliminary data.</text>
</comment>
<name>A0AAN5D7G1_9BILA</name>
<accession>A0AAN5D7G1</accession>
<dbReference type="AlphaFoldDB" id="A0AAN5D7G1"/>
<dbReference type="Gene3D" id="3.40.390.10">
    <property type="entry name" value="Collagenase (Catalytic Domain)"/>
    <property type="match status" value="1"/>
</dbReference>
<evidence type="ECO:0000313" key="2">
    <source>
        <dbReference type="EMBL" id="GMR57039.1"/>
    </source>
</evidence>
<dbReference type="EMBL" id="BTRK01000006">
    <property type="protein sequence ID" value="GMR57039.1"/>
    <property type="molecule type" value="Genomic_DNA"/>
</dbReference>
<keyword evidence="3" id="KW-1185">Reference proteome</keyword>
<evidence type="ECO:0000259" key="1">
    <source>
        <dbReference type="Pfam" id="PF01431"/>
    </source>
</evidence>
<dbReference type="InterPro" id="IPR018497">
    <property type="entry name" value="Peptidase_M13_C"/>
</dbReference>
<protein>
    <recommendedName>
        <fullName evidence="1">Peptidase M13 C-terminal domain-containing protein</fullName>
    </recommendedName>
</protein>
<dbReference type="InterPro" id="IPR024079">
    <property type="entry name" value="MetalloPept_cat_dom_sf"/>
</dbReference>
<dbReference type="InterPro" id="IPR000718">
    <property type="entry name" value="Peptidase_M13"/>
</dbReference>
<evidence type="ECO:0000313" key="3">
    <source>
        <dbReference type="Proteomes" id="UP001328107"/>
    </source>
</evidence>
<dbReference type="PANTHER" id="PTHR11733:SF208">
    <property type="entry name" value="PEPTIDASE M13 C-TERMINAL DOMAIN-CONTAINING PROTEIN"/>
    <property type="match status" value="1"/>
</dbReference>
<reference evidence="3" key="1">
    <citation type="submission" date="2022-10" db="EMBL/GenBank/DDBJ databases">
        <title>Genome assembly of Pristionchus species.</title>
        <authorList>
            <person name="Yoshida K."/>
            <person name="Sommer R.J."/>
        </authorList>
    </citation>
    <scope>NUCLEOTIDE SEQUENCE [LARGE SCALE GENOMIC DNA]</scope>
    <source>
        <strain evidence="3">RS5460</strain>
    </source>
</reference>
<feature type="non-terminal residue" evidence="2">
    <location>
        <position position="1"/>
    </location>
</feature>
<dbReference type="Proteomes" id="UP001328107">
    <property type="component" value="Unassembled WGS sequence"/>
</dbReference>
<dbReference type="PANTHER" id="PTHR11733">
    <property type="entry name" value="ZINC METALLOPROTEASE FAMILY M13 NEPRILYSIN-RELATED"/>
    <property type="match status" value="1"/>
</dbReference>
<dbReference type="PROSITE" id="PS51885">
    <property type="entry name" value="NEPRILYSIN"/>
    <property type="match status" value="1"/>
</dbReference>
<organism evidence="2 3">
    <name type="scientific">Pristionchus mayeri</name>
    <dbReference type="NCBI Taxonomy" id="1317129"/>
    <lineage>
        <taxon>Eukaryota</taxon>
        <taxon>Metazoa</taxon>
        <taxon>Ecdysozoa</taxon>
        <taxon>Nematoda</taxon>
        <taxon>Chromadorea</taxon>
        <taxon>Rhabditida</taxon>
        <taxon>Rhabditina</taxon>
        <taxon>Diplogasteromorpha</taxon>
        <taxon>Diplogasteroidea</taxon>
        <taxon>Neodiplogasteridae</taxon>
        <taxon>Pristionchus</taxon>
    </lineage>
</organism>
<feature type="domain" description="Peptidase M13 C-terminal" evidence="1">
    <location>
        <begin position="31"/>
        <end position="164"/>
    </location>
</feature>
<dbReference type="GO" id="GO:0004222">
    <property type="term" value="F:metalloendopeptidase activity"/>
    <property type="evidence" value="ECO:0007669"/>
    <property type="project" value="InterPro"/>
</dbReference>
<proteinExistence type="predicted"/>